<evidence type="ECO:0000256" key="1">
    <source>
        <dbReference type="ARBA" id="ARBA00022670"/>
    </source>
</evidence>
<keyword evidence="3" id="KW-0548">Nucleotidyltransferase</keyword>
<evidence type="ECO:0000256" key="6">
    <source>
        <dbReference type="ARBA" id="ARBA00022759"/>
    </source>
</evidence>
<dbReference type="GO" id="GO:0006508">
    <property type="term" value="P:proteolysis"/>
    <property type="evidence" value="ECO:0007669"/>
    <property type="project" value="UniProtKB-KW"/>
</dbReference>
<feature type="region of interest" description="Disordered" evidence="9">
    <location>
        <begin position="73"/>
        <end position="97"/>
    </location>
</feature>
<keyword evidence="5" id="KW-0064">Aspartyl protease</keyword>
<accession>W4G9I8</accession>
<dbReference type="InterPro" id="IPR041373">
    <property type="entry name" value="RT_RNaseH"/>
</dbReference>
<feature type="compositionally biased region" description="Basic and acidic residues" evidence="9">
    <location>
        <begin position="74"/>
        <end position="89"/>
    </location>
</feature>
<evidence type="ECO:0000313" key="12">
    <source>
        <dbReference type="EMBL" id="ETV75951.1"/>
    </source>
</evidence>
<keyword evidence="1" id="KW-0645">Protease</keyword>
<dbReference type="InterPro" id="IPR051320">
    <property type="entry name" value="Viral_Replic_Matur_Polypro"/>
</dbReference>
<evidence type="ECO:0000259" key="11">
    <source>
        <dbReference type="Pfam" id="PF17921"/>
    </source>
</evidence>
<dbReference type="Pfam" id="PF17921">
    <property type="entry name" value="Integrase_H2C2"/>
    <property type="match status" value="1"/>
</dbReference>
<proteinExistence type="predicted"/>
<keyword evidence="4" id="KW-0540">Nuclease</keyword>
<evidence type="ECO:0000256" key="8">
    <source>
        <dbReference type="ARBA" id="ARBA00022918"/>
    </source>
</evidence>
<protein>
    <recommendedName>
        <fullName evidence="13">Reverse transcriptase</fullName>
    </recommendedName>
</protein>
<dbReference type="PANTHER" id="PTHR33064">
    <property type="entry name" value="POL PROTEIN"/>
    <property type="match status" value="1"/>
</dbReference>
<feature type="domain" description="Reverse transcriptase RNase H-like" evidence="10">
    <location>
        <begin position="643"/>
        <end position="731"/>
    </location>
</feature>
<dbReference type="GO" id="GO:0004190">
    <property type="term" value="F:aspartic-type endopeptidase activity"/>
    <property type="evidence" value="ECO:0007669"/>
    <property type="project" value="UniProtKB-KW"/>
</dbReference>
<feature type="domain" description="Integrase zinc-binding" evidence="11">
    <location>
        <begin position="789"/>
        <end position="837"/>
    </location>
</feature>
<dbReference type="SUPFAM" id="SSF56672">
    <property type="entry name" value="DNA/RNA polymerases"/>
    <property type="match status" value="1"/>
</dbReference>
<name>W4G9I8_APHAT</name>
<evidence type="ECO:0000256" key="2">
    <source>
        <dbReference type="ARBA" id="ARBA00022679"/>
    </source>
</evidence>
<dbReference type="RefSeq" id="XP_009834593.1">
    <property type="nucleotide sequence ID" value="XM_009836291.1"/>
</dbReference>
<dbReference type="Gene3D" id="3.30.70.270">
    <property type="match status" value="2"/>
</dbReference>
<keyword evidence="8" id="KW-0695">RNA-directed DNA polymerase</keyword>
<dbReference type="CDD" id="cd01647">
    <property type="entry name" value="RT_LTR"/>
    <property type="match status" value="1"/>
</dbReference>
<keyword evidence="2" id="KW-0808">Transferase</keyword>
<dbReference type="GO" id="GO:0003964">
    <property type="term" value="F:RNA-directed DNA polymerase activity"/>
    <property type="evidence" value="ECO:0007669"/>
    <property type="project" value="UniProtKB-KW"/>
</dbReference>
<keyword evidence="6" id="KW-0255">Endonuclease</keyword>
<dbReference type="InterPro" id="IPR041588">
    <property type="entry name" value="Integrase_H2C2"/>
</dbReference>
<gene>
    <name evidence="12" type="ORF">H257_09910</name>
</gene>
<keyword evidence="7" id="KW-0378">Hydrolase</keyword>
<dbReference type="EMBL" id="KI913138">
    <property type="protein sequence ID" value="ETV75951.1"/>
    <property type="molecule type" value="Genomic_DNA"/>
</dbReference>
<evidence type="ECO:0000256" key="5">
    <source>
        <dbReference type="ARBA" id="ARBA00022750"/>
    </source>
</evidence>
<dbReference type="STRING" id="112090.W4G9I8"/>
<evidence type="ECO:0000256" key="3">
    <source>
        <dbReference type="ARBA" id="ARBA00022695"/>
    </source>
</evidence>
<organism evidence="12">
    <name type="scientific">Aphanomyces astaci</name>
    <name type="common">Crayfish plague agent</name>
    <dbReference type="NCBI Taxonomy" id="112090"/>
    <lineage>
        <taxon>Eukaryota</taxon>
        <taxon>Sar</taxon>
        <taxon>Stramenopiles</taxon>
        <taxon>Oomycota</taxon>
        <taxon>Saprolegniomycetes</taxon>
        <taxon>Saprolegniales</taxon>
        <taxon>Verrucalvaceae</taxon>
        <taxon>Aphanomyces</taxon>
    </lineage>
</organism>
<dbReference type="InterPro" id="IPR043502">
    <property type="entry name" value="DNA/RNA_pol_sf"/>
</dbReference>
<evidence type="ECO:0008006" key="13">
    <source>
        <dbReference type="Google" id="ProtNLM"/>
    </source>
</evidence>
<dbReference type="GeneID" id="20811906"/>
<evidence type="ECO:0000256" key="4">
    <source>
        <dbReference type="ARBA" id="ARBA00022722"/>
    </source>
</evidence>
<evidence type="ECO:0000256" key="9">
    <source>
        <dbReference type="SAM" id="MobiDB-lite"/>
    </source>
</evidence>
<dbReference type="PANTHER" id="PTHR33064:SF37">
    <property type="entry name" value="RIBONUCLEASE H"/>
    <property type="match status" value="1"/>
</dbReference>
<dbReference type="OrthoDB" id="166462at2759"/>
<dbReference type="InterPro" id="IPR043128">
    <property type="entry name" value="Rev_trsase/Diguanyl_cyclase"/>
</dbReference>
<dbReference type="GO" id="GO:0004519">
    <property type="term" value="F:endonuclease activity"/>
    <property type="evidence" value="ECO:0007669"/>
    <property type="project" value="UniProtKB-KW"/>
</dbReference>
<reference evidence="12" key="1">
    <citation type="submission" date="2013-12" db="EMBL/GenBank/DDBJ databases">
        <title>The Genome Sequence of Aphanomyces astaci APO3.</title>
        <authorList>
            <consortium name="The Broad Institute Genomics Platform"/>
            <person name="Russ C."/>
            <person name="Tyler B."/>
            <person name="van West P."/>
            <person name="Dieguez-Uribeondo J."/>
            <person name="Young S.K."/>
            <person name="Zeng Q."/>
            <person name="Gargeya S."/>
            <person name="Fitzgerald M."/>
            <person name="Abouelleil A."/>
            <person name="Alvarado L."/>
            <person name="Chapman S.B."/>
            <person name="Gainer-Dewar J."/>
            <person name="Goldberg J."/>
            <person name="Griggs A."/>
            <person name="Gujja S."/>
            <person name="Hansen M."/>
            <person name="Howarth C."/>
            <person name="Imamovic A."/>
            <person name="Ireland A."/>
            <person name="Larimer J."/>
            <person name="McCowan C."/>
            <person name="Murphy C."/>
            <person name="Pearson M."/>
            <person name="Poon T.W."/>
            <person name="Priest M."/>
            <person name="Roberts A."/>
            <person name="Saif S."/>
            <person name="Shea T."/>
            <person name="Sykes S."/>
            <person name="Wortman J."/>
            <person name="Nusbaum C."/>
            <person name="Birren B."/>
        </authorList>
    </citation>
    <scope>NUCLEOTIDE SEQUENCE [LARGE SCALE GENOMIC DNA]</scope>
    <source>
        <strain evidence="12">APO3</strain>
    </source>
</reference>
<feature type="region of interest" description="Disordered" evidence="9">
    <location>
        <begin position="1"/>
        <end position="39"/>
    </location>
</feature>
<evidence type="ECO:0000259" key="10">
    <source>
        <dbReference type="Pfam" id="PF17917"/>
    </source>
</evidence>
<evidence type="ECO:0000256" key="7">
    <source>
        <dbReference type="ARBA" id="ARBA00022801"/>
    </source>
</evidence>
<dbReference type="Gene3D" id="3.10.10.10">
    <property type="entry name" value="HIV Type 1 Reverse Transcriptase, subunit A, domain 1"/>
    <property type="match status" value="1"/>
</dbReference>
<dbReference type="AlphaFoldDB" id="W4G9I8"/>
<dbReference type="VEuPathDB" id="FungiDB:H257_09910"/>
<sequence length="856" mass="93925">MPQGSGQTFRPASAQAPPRAAPAPSTPQAPTSSTPGSGCLKCKSTTHKVRECPGITDDEAVRLLKAHGRVLGQKRGDWSRGDGRADAGRGRGIPGGRVATMRTNTVKVGREDLTATVDGVVPVRASLLDSGADLSVASGGLVSALLAAGAAPEIIMLGPTTLRPYGTDSRPITVTKQVRLGRLEFNTGCGPLMFRGLRVWIDEAEAAVELTLGLPVMQKVGYSEQTLLENARRQQAVWDFDDQPDTTPGIAMHRTLRMEELSDGIDDDEGMCCATPELGMIPSLADAETVHTVLMAKVAEAAADGMEEPAVETLQDLLLEFRDVFRLRFGRDPPVRVKPLKVHLKRVSVPVKSGLRRYPPTHMAFLEKHVRELEEAGLVYRNTRSRWAAAPRIVPKKDPGDLRMTIDSRPINACTEPMPNLDVAMGVLKDSLVYFSLDWIKGYWQLPLPPDSQEYYSFMTPVGVVTPTRVLMGQSDAVAYCQGVVDELFGDLLMHGVLGWLDELLGYAGTTTELLQLLRQVLGICHISAQSPSRVQGLCGLEPPQTAADLQQFLCATNWMRANIPQYTELVAPLTRLMDIAANAADPRKKTALTRVALSSVGWAEDHLTCFERRYSAWCLCPTRTLIRCRNAGSNQDLALPANDQRHEPLSFLSGAFRGSSKRWPVVEKEAFAVVESCKQLECLLIRPGGFRLFTDHRNIVYMFNPLRSNSNMAKYQAHKLQRWALTMTTFPYVVECVAGEDNLWADLLSRWGSLAGPDRGARMQKLALVSSLRAEEFIWIPDDALDMQVRICVVAHAGVAGHRRVEATTASVADMFDWPTLKANVKNFVRACLHCMESLCLGLGAKHCMRPSPTS</sequence>
<dbReference type="Pfam" id="PF17917">
    <property type="entry name" value="RT_RNaseH"/>
    <property type="match status" value="1"/>
</dbReference>
<dbReference type="Gene3D" id="1.10.340.70">
    <property type="match status" value="1"/>
</dbReference>